<evidence type="ECO:0000313" key="1">
    <source>
        <dbReference type="Proteomes" id="UP000095286"/>
    </source>
</evidence>
<evidence type="ECO:0000313" key="2">
    <source>
        <dbReference type="WBParaSite" id="RSKR_0000777900.1"/>
    </source>
</evidence>
<dbReference type="Proteomes" id="UP000095286">
    <property type="component" value="Unplaced"/>
</dbReference>
<sequence length="506" mass="56522">MAPTKCAHEISQKKKILRIQNLMAYCKTATKDELTEKLHQTWDIPQASITDVRLLFVLGANPQTLYTDNYGSNKLAARENAGTICSLCSEKYKSFLKKAQIIYDAQFKSTPITLCSKGSPACSSVDGFSSNTSFSSTNGSSGKGFIALSLDGGGMRGLVSVICLLFASRRIFGDESLIDMVDWTIGTSTGSLLALSLAKGNTLTQAFFDYWEMKNEIFLDKSTMSRLFGNAVEKQTNNLDNVLSQTFPPETFTFKNYKKRMTVPALDISTTPARLHTFRNYPYGDGVEYDDVTFKDAARASGAAPTYFHPHEMDNHKFVDGSLAANCPLNILFREYDCCRQNKQECSLACIISIGTGEPTETKRRYKSGNSIKERTKHIVHVSELLLEQVVGYEKSILECCQDRCRANNIPFFRINPTGIADRIDQIDNGKLTDMIWKALIWLEDNSDMIDDLGKTLKDIHESKNINQTEEVAKFVNGTGSVLNGAFQMPLTPTRLNYRNRSHTIL</sequence>
<reference evidence="2" key="1">
    <citation type="submission" date="2016-11" db="UniProtKB">
        <authorList>
            <consortium name="WormBaseParasite"/>
        </authorList>
    </citation>
    <scope>IDENTIFICATION</scope>
    <source>
        <strain evidence="2">KR3021</strain>
    </source>
</reference>
<protein>
    <submittedName>
        <fullName evidence="2">PNPLA domain-containing protein</fullName>
    </submittedName>
</protein>
<accession>A0AC35U5M0</accession>
<name>A0AC35U5M0_9BILA</name>
<organism evidence="1 2">
    <name type="scientific">Rhabditophanes sp. KR3021</name>
    <dbReference type="NCBI Taxonomy" id="114890"/>
    <lineage>
        <taxon>Eukaryota</taxon>
        <taxon>Metazoa</taxon>
        <taxon>Ecdysozoa</taxon>
        <taxon>Nematoda</taxon>
        <taxon>Chromadorea</taxon>
        <taxon>Rhabditida</taxon>
        <taxon>Tylenchina</taxon>
        <taxon>Panagrolaimomorpha</taxon>
        <taxon>Strongyloidoidea</taxon>
        <taxon>Alloionematidae</taxon>
        <taxon>Rhabditophanes</taxon>
    </lineage>
</organism>
<dbReference type="WBParaSite" id="RSKR_0000777900.1">
    <property type="protein sequence ID" value="RSKR_0000777900.1"/>
    <property type="gene ID" value="RSKR_0000777900"/>
</dbReference>
<proteinExistence type="predicted"/>